<feature type="non-terminal residue" evidence="1">
    <location>
        <position position="1"/>
    </location>
</feature>
<dbReference type="OrthoDB" id="2532623at2759"/>
<keyword evidence="2" id="KW-1185">Reference proteome</keyword>
<proteinExistence type="predicted"/>
<comment type="caution">
    <text evidence="1">The sequence shown here is derived from an EMBL/GenBank/DDBJ whole genome shotgun (WGS) entry which is preliminary data.</text>
</comment>
<evidence type="ECO:0000313" key="1">
    <source>
        <dbReference type="EMBL" id="TVY50604.1"/>
    </source>
</evidence>
<name>A0A7D8UKB9_9HELO</name>
<dbReference type="AlphaFoldDB" id="A0A7D8UKB9"/>
<accession>A0A7D8UKB9</accession>
<gene>
    <name evidence="1" type="ORF">LCER1_G007520</name>
</gene>
<sequence>CANCRKEIINTNIKQLEVHAETHDQKLWPKEKCWPKDFPSTTTE</sequence>
<protein>
    <submittedName>
        <fullName evidence="1">Uncharacterized protein</fullName>
    </submittedName>
</protein>
<organism evidence="1 2">
    <name type="scientific">Lachnellula cervina</name>
    <dbReference type="NCBI Taxonomy" id="1316786"/>
    <lineage>
        <taxon>Eukaryota</taxon>
        <taxon>Fungi</taxon>
        <taxon>Dikarya</taxon>
        <taxon>Ascomycota</taxon>
        <taxon>Pezizomycotina</taxon>
        <taxon>Leotiomycetes</taxon>
        <taxon>Helotiales</taxon>
        <taxon>Lachnaceae</taxon>
        <taxon>Lachnellula</taxon>
    </lineage>
</organism>
<dbReference type="Proteomes" id="UP000481288">
    <property type="component" value="Unassembled WGS sequence"/>
</dbReference>
<reference evidence="1 2" key="1">
    <citation type="submission" date="2018-05" db="EMBL/GenBank/DDBJ databases">
        <title>Whole genome sequencing for identification of molecular markers to develop diagnostic detection tools for the regulated plant pathogen Lachnellula willkommii.</title>
        <authorList>
            <person name="Giroux E."/>
            <person name="Bilodeau G."/>
        </authorList>
    </citation>
    <scope>NUCLEOTIDE SEQUENCE [LARGE SCALE GENOMIC DNA]</scope>
    <source>
        <strain evidence="1 2">CBS 625.97</strain>
    </source>
</reference>
<dbReference type="EMBL" id="QGMG01001072">
    <property type="protein sequence ID" value="TVY50604.1"/>
    <property type="molecule type" value="Genomic_DNA"/>
</dbReference>
<evidence type="ECO:0000313" key="2">
    <source>
        <dbReference type="Proteomes" id="UP000481288"/>
    </source>
</evidence>